<evidence type="ECO:0000313" key="3">
    <source>
        <dbReference type="Proteomes" id="UP000688137"/>
    </source>
</evidence>
<dbReference type="Proteomes" id="UP000688137">
    <property type="component" value="Unassembled WGS sequence"/>
</dbReference>
<dbReference type="EMBL" id="CAJJDM010000110">
    <property type="protein sequence ID" value="CAD8098464.1"/>
    <property type="molecule type" value="Genomic_DNA"/>
</dbReference>
<keyword evidence="3" id="KW-1185">Reference proteome</keyword>
<dbReference type="AlphaFoldDB" id="A0A8S1P6L6"/>
<gene>
    <name evidence="2" type="ORF">PPRIM_AZ9-3.1.T1070054</name>
</gene>
<comment type="caution">
    <text evidence="2">The sequence shown here is derived from an EMBL/GenBank/DDBJ whole genome shotgun (WGS) entry which is preliminary data.</text>
</comment>
<sequence>MNNKQFNKKRIHEVDYAQKVLNTIKPDIQNIKLNQNLFHAQQVARHSSTLIKNIQKDVKSTLRKYDSQLKLSQSNRNYTMSDSARKYSSEIPRKTQLSTEKELESLKQQQKILMTLLNNLQQQEKLIVIQHQSSEEQQKQQCIEKQWYQQKEKQLQEIKQKQQQIGQAQKKKMQEADIIQLDISRLKRSTHNKSNSSQNFFSPINKEKINQDIPILKMNKSHSKFHQNNLESPKKWEQYGMINKKNNQKNQQRIETHQYINENYSQQNRKQNIELQIRSGNLNSRDSHQSKQLSDDLTYLINDLNEFNNKSKRFSIKE</sequence>
<evidence type="ECO:0000313" key="2">
    <source>
        <dbReference type="EMBL" id="CAD8098464.1"/>
    </source>
</evidence>
<name>A0A8S1P6L6_PARPR</name>
<dbReference type="OMA" id="YTMSDSA"/>
<protein>
    <submittedName>
        <fullName evidence="2">Uncharacterized protein</fullName>
    </submittedName>
</protein>
<evidence type="ECO:0000256" key="1">
    <source>
        <dbReference type="SAM" id="Coils"/>
    </source>
</evidence>
<feature type="coiled-coil region" evidence="1">
    <location>
        <begin position="103"/>
        <end position="171"/>
    </location>
</feature>
<keyword evidence="1" id="KW-0175">Coiled coil</keyword>
<reference evidence="2" key="1">
    <citation type="submission" date="2021-01" db="EMBL/GenBank/DDBJ databases">
        <authorList>
            <consortium name="Genoscope - CEA"/>
            <person name="William W."/>
        </authorList>
    </citation>
    <scope>NUCLEOTIDE SEQUENCE</scope>
</reference>
<proteinExistence type="predicted"/>
<accession>A0A8S1P6L6</accession>
<organism evidence="2 3">
    <name type="scientific">Paramecium primaurelia</name>
    <dbReference type="NCBI Taxonomy" id="5886"/>
    <lineage>
        <taxon>Eukaryota</taxon>
        <taxon>Sar</taxon>
        <taxon>Alveolata</taxon>
        <taxon>Ciliophora</taxon>
        <taxon>Intramacronucleata</taxon>
        <taxon>Oligohymenophorea</taxon>
        <taxon>Peniculida</taxon>
        <taxon>Parameciidae</taxon>
        <taxon>Paramecium</taxon>
    </lineage>
</organism>